<dbReference type="Pfam" id="PF13188">
    <property type="entry name" value="PAS_8"/>
    <property type="match status" value="2"/>
</dbReference>
<evidence type="ECO:0000259" key="4">
    <source>
        <dbReference type="PROSITE" id="PS50887"/>
    </source>
</evidence>
<evidence type="ECO:0000259" key="1">
    <source>
        <dbReference type="PROSITE" id="PS50112"/>
    </source>
</evidence>
<dbReference type="PANTHER" id="PTHR44757:SF2">
    <property type="entry name" value="BIOFILM ARCHITECTURE MAINTENANCE PROTEIN MBAA"/>
    <property type="match status" value="1"/>
</dbReference>
<dbReference type="SMART" id="SM00267">
    <property type="entry name" value="GGDEF"/>
    <property type="match status" value="1"/>
</dbReference>
<evidence type="ECO:0000259" key="3">
    <source>
        <dbReference type="PROSITE" id="PS50883"/>
    </source>
</evidence>
<dbReference type="InterPro" id="IPR035965">
    <property type="entry name" value="PAS-like_dom_sf"/>
</dbReference>
<proteinExistence type="predicted"/>
<dbReference type="InterPro" id="IPR001633">
    <property type="entry name" value="EAL_dom"/>
</dbReference>
<reference evidence="5 6" key="1">
    <citation type="submission" date="2024-09" db="EMBL/GenBank/DDBJ databases">
        <authorList>
            <person name="Sun Q."/>
            <person name="Mori K."/>
        </authorList>
    </citation>
    <scope>NUCLEOTIDE SEQUENCE [LARGE SCALE GENOMIC DNA]</scope>
    <source>
        <strain evidence="5 6">CCM 8677</strain>
    </source>
</reference>
<feature type="domain" description="PAS" evidence="1">
    <location>
        <begin position="2"/>
        <end position="59"/>
    </location>
</feature>
<dbReference type="PROSITE" id="PS50883">
    <property type="entry name" value="EAL"/>
    <property type="match status" value="1"/>
</dbReference>
<dbReference type="InterPro" id="IPR000014">
    <property type="entry name" value="PAS"/>
</dbReference>
<dbReference type="SUPFAM" id="SSF141868">
    <property type="entry name" value="EAL domain-like"/>
    <property type="match status" value="1"/>
</dbReference>
<feature type="domain" description="PAS" evidence="1">
    <location>
        <begin position="249"/>
        <end position="320"/>
    </location>
</feature>
<dbReference type="InterPro" id="IPR043128">
    <property type="entry name" value="Rev_trsase/Diguanyl_cyclase"/>
</dbReference>
<dbReference type="Gene3D" id="3.30.70.270">
    <property type="match status" value="1"/>
</dbReference>
<feature type="domain" description="GGDEF" evidence="4">
    <location>
        <begin position="406"/>
        <end position="538"/>
    </location>
</feature>
<feature type="domain" description="EAL" evidence="3">
    <location>
        <begin position="547"/>
        <end position="800"/>
    </location>
</feature>
<feature type="domain" description="PAC" evidence="2">
    <location>
        <begin position="322"/>
        <end position="374"/>
    </location>
</feature>
<dbReference type="PROSITE" id="PS50113">
    <property type="entry name" value="PAC"/>
    <property type="match status" value="1"/>
</dbReference>
<dbReference type="CDD" id="cd01948">
    <property type="entry name" value="EAL"/>
    <property type="match status" value="1"/>
</dbReference>
<dbReference type="InterPro" id="IPR052155">
    <property type="entry name" value="Biofilm_reg_signaling"/>
</dbReference>
<dbReference type="PROSITE" id="PS50112">
    <property type="entry name" value="PAS"/>
    <property type="match status" value="2"/>
</dbReference>
<dbReference type="Gene3D" id="3.20.20.450">
    <property type="entry name" value="EAL domain"/>
    <property type="match status" value="1"/>
</dbReference>
<dbReference type="EMBL" id="JBHLXJ010000013">
    <property type="protein sequence ID" value="MFC0350598.1"/>
    <property type="molecule type" value="Genomic_DNA"/>
</dbReference>
<sequence length="800" mass="90469">MSRRQWEALIEGMLEGVLLVDPLQLHIVAANRAAHELLGVAPLSLLDTPVINLAAAPEDMFFWEDVAAGLSNNIYSETLLKRPDDSIVQVIRRVSFVHMDMDTSLYVVAIRDHSDQRQIETELEKLIAELRATLESTADGILVTDLNGDIRSYNHLFAKLWDLPEELLTERNDIAIYAWMDNCIVDASHYHERLSEIRRSPLMEANDVLVLHSGKILERVTLPQYARGRPIGRVFSFRDISQKLADQARLQLASKVFEASTDAIFITDHYQNIITTNPSFERLTQYTEAEVVGLTISDFLHNQGSTELLKRVLNELTEYGFWEGEIWNRRKDGHAYLCMISLVCVQNELGYTVNIIGFFKDLTENYNAKQKIEELAFSDALTGLPNRLLLEERINQAITHAARDNTEFALLFLDLDNFKQINDSLGHPFGDRVLIEVTERLKKCLRQVDTAARLGGDEFVLLLHQVNASGAEICARRVLADLAASFCLDGIPFSVTCSIGIALYPIDGQTMEDLIKNADSAMYHVKERGRSDFRFYQRQMNIGLLSRMKIDHAMRQALEHQEFRLHYQPLVDLETQQVYGAEALLRWHDPELGEVSPAKFIPIAEETGLIIALGQWVMHTAIAQAAAWNKDGRQLRISVNVSALQFQQANFVDSLANALDDAHLDPGFIELELTESILIRDIEETLKKLNAIAKLGVKMAVDDFGTGYSSLSYLKRFPINKLKIDRSFVMNLTKDESDVAIVTAIISLAHALKLKVIAEGVETEEQKQLLSSLHCNEIQGYLISRPLHPQDFETQFLTNV</sequence>
<dbReference type="Pfam" id="PF00990">
    <property type="entry name" value="GGDEF"/>
    <property type="match status" value="1"/>
</dbReference>
<dbReference type="RefSeq" id="WP_390213033.1">
    <property type="nucleotide sequence ID" value="NZ_JBHLXJ010000013.1"/>
</dbReference>
<keyword evidence="6" id="KW-1185">Reference proteome</keyword>
<dbReference type="SMART" id="SM00052">
    <property type="entry name" value="EAL"/>
    <property type="match status" value="1"/>
</dbReference>
<name>A0ABV6IFJ7_9BURK</name>
<comment type="caution">
    <text evidence="5">The sequence shown here is derived from an EMBL/GenBank/DDBJ whole genome shotgun (WGS) entry which is preliminary data.</text>
</comment>
<dbReference type="InterPro" id="IPR029787">
    <property type="entry name" value="Nucleotide_cyclase"/>
</dbReference>
<dbReference type="SUPFAM" id="SSF55073">
    <property type="entry name" value="Nucleotide cyclase"/>
    <property type="match status" value="1"/>
</dbReference>
<dbReference type="Proteomes" id="UP001589844">
    <property type="component" value="Unassembled WGS sequence"/>
</dbReference>
<dbReference type="PANTHER" id="PTHR44757">
    <property type="entry name" value="DIGUANYLATE CYCLASE DGCP"/>
    <property type="match status" value="1"/>
</dbReference>
<dbReference type="SUPFAM" id="SSF55785">
    <property type="entry name" value="PYP-like sensor domain (PAS domain)"/>
    <property type="match status" value="3"/>
</dbReference>
<protein>
    <submittedName>
        <fullName evidence="5">EAL domain-containing protein</fullName>
    </submittedName>
</protein>
<evidence type="ECO:0000313" key="6">
    <source>
        <dbReference type="Proteomes" id="UP001589844"/>
    </source>
</evidence>
<dbReference type="Pfam" id="PF13426">
    <property type="entry name" value="PAS_9"/>
    <property type="match status" value="1"/>
</dbReference>
<dbReference type="PROSITE" id="PS50887">
    <property type="entry name" value="GGDEF"/>
    <property type="match status" value="1"/>
</dbReference>
<dbReference type="NCBIfam" id="TIGR00254">
    <property type="entry name" value="GGDEF"/>
    <property type="match status" value="1"/>
</dbReference>
<organism evidence="5 6">
    <name type="scientific">Undibacterium danionis</name>
    <dbReference type="NCBI Taxonomy" id="1812100"/>
    <lineage>
        <taxon>Bacteria</taxon>
        <taxon>Pseudomonadati</taxon>
        <taxon>Pseudomonadota</taxon>
        <taxon>Betaproteobacteria</taxon>
        <taxon>Burkholderiales</taxon>
        <taxon>Oxalobacteraceae</taxon>
        <taxon>Undibacterium</taxon>
    </lineage>
</organism>
<dbReference type="Gene3D" id="3.30.450.20">
    <property type="entry name" value="PAS domain"/>
    <property type="match status" value="3"/>
</dbReference>
<dbReference type="InterPro" id="IPR035919">
    <property type="entry name" value="EAL_sf"/>
</dbReference>
<evidence type="ECO:0000259" key="2">
    <source>
        <dbReference type="PROSITE" id="PS50113"/>
    </source>
</evidence>
<dbReference type="CDD" id="cd00130">
    <property type="entry name" value="PAS"/>
    <property type="match status" value="2"/>
</dbReference>
<dbReference type="SMART" id="SM00091">
    <property type="entry name" value="PAS"/>
    <property type="match status" value="3"/>
</dbReference>
<dbReference type="NCBIfam" id="TIGR00229">
    <property type="entry name" value="sensory_box"/>
    <property type="match status" value="1"/>
</dbReference>
<dbReference type="InterPro" id="IPR000160">
    <property type="entry name" value="GGDEF_dom"/>
</dbReference>
<dbReference type="Pfam" id="PF00563">
    <property type="entry name" value="EAL"/>
    <property type="match status" value="1"/>
</dbReference>
<accession>A0ABV6IFJ7</accession>
<dbReference type="CDD" id="cd01949">
    <property type="entry name" value="GGDEF"/>
    <property type="match status" value="1"/>
</dbReference>
<evidence type="ECO:0000313" key="5">
    <source>
        <dbReference type="EMBL" id="MFC0350598.1"/>
    </source>
</evidence>
<dbReference type="InterPro" id="IPR000700">
    <property type="entry name" value="PAS-assoc_C"/>
</dbReference>
<gene>
    <name evidence="5" type="ORF">ACFFJH_12315</name>
</gene>